<dbReference type="GO" id="GO:0016020">
    <property type="term" value="C:membrane"/>
    <property type="evidence" value="ECO:0007669"/>
    <property type="project" value="UniProtKB-SubCell"/>
</dbReference>
<organism evidence="7 8">
    <name type="scientific">Macrostomum lignano</name>
    <dbReference type="NCBI Taxonomy" id="282301"/>
    <lineage>
        <taxon>Eukaryota</taxon>
        <taxon>Metazoa</taxon>
        <taxon>Spiralia</taxon>
        <taxon>Lophotrochozoa</taxon>
        <taxon>Platyhelminthes</taxon>
        <taxon>Rhabditophora</taxon>
        <taxon>Macrostomorpha</taxon>
        <taxon>Macrostomida</taxon>
        <taxon>Macrostomidae</taxon>
        <taxon>Macrostomum</taxon>
    </lineage>
</organism>
<dbReference type="InterPro" id="IPR006603">
    <property type="entry name" value="PQ-loop_rpt"/>
</dbReference>
<dbReference type="WBParaSite" id="maker-uti_cns_0018635-snap-gene-0.2-mRNA-1">
    <property type="protein sequence ID" value="maker-uti_cns_0018635-snap-gene-0.2-mRNA-1"/>
    <property type="gene ID" value="maker-uti_cns_0018635-snap-gene-0.2"/>
</dbReference>
<reference evidence="8" key="1">
    <citation type="submission" date="2016-11" db="UniProtKB">
        <authorList>
            <consortium name="WormBaseParasite"/>
        </authorList>
    </citation>
    <scope>IDENTIFICATION</scope>
</reference>
<evidence type="ECO:0000259" key="6">
    <source>
        <dbReference type="Pfam" id="PF23325"/>
    </source>
</evidence>
<dbReference type="Pfam" id="PF04193">
    <property type="entry name" value="PQ-loop"/>
    <property type="match status" value="1"/>
</dbReference>
<evidence type="ECO:0000313" key="8">
    <source>
        <dbReference type="WBParaSite" id="maker-uti_cns_0018635-snap-gene-0.2-mRNA-1"/>
    </source>
</evidence>
<keyword evidence="7" id="KW-1185">Reference proteome</keyword>
<evidence type="ECO:0000313" key="7">
    <source>
        <dbReference type="Proteomes" id="UP000095280"/>
    </source>
</evidence>
<dbReference type="Proteomes" id="UP000095280">
    <property type="component" value="Unplaced"/>
</dbReference>
<comment type="subcellular location">
    <subcellularLocation>
        <location evidence="1">Membrane</location>
        <topology evidence="1">Multi-pass membrane protein</topology>
    </subcellularLocation>
</comment>
<evidence type="ECO:0000256" key="4">
    <source>
        <dbReference type="ARBA" id="ARBA00023136"/>
    </source>
</evidence>
<dbReference type="PANTHER" id="PTHR10663:SF388">
    <property type="entry name" value="GOLGI-SPECIFIC BREFELDIN A-RESISTANCE GUANINE NUCLEOTIDE EXCHANGE FACTOR 1"/>
    <property type="match status" value="1"/>
</dbReference>
<evidence type="ECO:0000256" key="5">
    <source>
        <dbReference type="SAM" id="Phobius"/>
    </source>
</evidence>
<evidence type="ECO:0000256" key="1">
    <source>
        <dbReference type="ARBA" id="ARBA00004141"/>
    </source>
</evidence>
<evidence type="ECO:0000256" key="3">
    <source>
        <dbReference type="ARBA" id="ARBA00022989"/>
    </source>
</evidence>
<dbReference type="PANTHER" id="PTHR10663">
    <property type="entry name" value="GUANYL-NUCLEOTIDE EXCHANGE FACTOR"/>
    <property type="match status" value="1"/>
</dbReference>
<name>A0A1I8IXB1_9PLAT</name>
<sequence>VMQNCPPVNQYSIAMQEDLRHHDTKALLCHPDSAHVTPRPKLRVLHPRTARLHARPRCTAAGAGAAAFRSQLHQRMQLLDLMHTLHIRVATIFKSWSPQEKSSDCSVSCAYLAWRGSAANNRKPVRMQALTYLQRSLLFHDLRSLTPGQWEMCFNKVLFPLLSTLLEAPVNPSDPAGTEETRVRASTLLCKVFLMHLSPLLNLPTFTALWLTILDFMEKYIRADKSELLIEAIPESLKNMLLVMDNACILRQSRLWDLTWHRIGAFLPSLMEELFPQPKEVMLLPLLVLSLLAAQTAAQPDNVTLIGAQFLDSSVSLTVGRSAHLSIRLNQSFSAGDYLYFTYQADSQSPVLPYQEHQVVLPLPAVYLPPNATAAELNITGWDAGRLSIGVNSTNPDFFNNHSVFVRVTVAKSDVIDDFNFVVGILYVVLWSMSFYPQTVLNYRR</sequence>
<dbReference type="InterPro" id="IPR056604">
    <property type="entry name" value="GBF1-like_TPR"/>
</dbReference>
<accession>A0A1I8IXB1</accession>
<proteinExistence type="predicted"/>
<keyword evidence="3 5" id="KW-1133">Transmembrane helix</keyword>
<feature type="transmembrane region" description="Helical" evidence="5">
    <location>
        <begin position="419"/>
        <end position="436"/>
    </location>
</feature>
<keyword evidence="4 5" id="KW-0472">Membrane</keyword>
<protein>
    <submittedName>
        <fullName evidence="8">Calx-beta domain-containing protein</fullName>
    </submittedName>
</protein>
<keyword evidence="2 5" id="KW-0812">Transmembrane</keyword>
<dbReference type="AlphaFoldDB" id="A0A1I8IXB1"/>
<feature type="domain" description="GBF1-like tetratricopeptide repeats" evidence="6">
    <location>
        <begin position="116"/>
        <end position="274"/>
    </location>
</feature>
<evidence type="ECO:0000256" key="2">
    <source>
        <dbReference type="ARBA" id="ARBA00022692"/>
    </source>
</evidence>
<dbReference type="Pfam" id="PF23325">
    <property type="entry name" value="TPR_28"/>
    <property type="match status" value="1"/>
</dbReference>